<evidence type="ECO:0000256" key="2">
    <source>
        <dbReference type="ARBA" id="ARBA00022963"/>
    </source>
</evidence>
<feature type="domain" description="PNPLA" evidence="6">
    <location>
        <begin position="674"/>
        <end position="886"/>
    </location>
</feature>
<dbReference type="InterPro" id="IPR027417">
    <property type="entry name" value="P-loop_NTPase"/>
</dbReference>
<feature type="short sequence motif" description="GXGXXG" evidence="4">
    <location>
        <begin position="678"/>
        <end position="683"/>
    </location>
</feature>
<dbReference type="InterPro" id="IPR002641">
    <property type="entry name" value="PNPLA_dom"/>
</dbReference>
<dbReference type="EMBL" id="KV749346">
    <property type="protein sequence ID" value="OCL09871.1"/>
    <property type="molecule type" value="Genomic_DNA"/>
</dbReference>
<dbReference type="Proteomes" id="UP000250140">
    <property type="component" value="Unassembled WGS sequence"/>
</dbReference>
<dbReference type="PANTHER" id="PTHR24185:SF1">
    <property type="entry name" value="CALCIUM-INDEPENDENT PHOSPHOLIPASE A2-GAMMA"/>
    <property type="match status" value="1"/>
</dbReference>
<proteinExistence type="predicted"/>
<dbReference type="Gene3D" id="3.40.1090.10">
    <property type="entry name" value="Cytosolic phospholipase A2 catalytic domain"/>
    <property type="match status" value="1"/>
</dbReference>
<dbReference type="GO" id="GO:0016042">
    <property type="term" value="P:lipid catabolic process"/>
    <property type="evidence" value="ECO:0007669"/>
    <property type="project" value="UniProtKB-UniRule"/>
</dbReference>
<dbReference type="CDD" id="cd07199">
    <property type="entry name" value="Pat17_PNPLA8_PNPLA9_like"/>
    <property type="match status" value="1"/>
</dbReference>
<reference evidence="7 8" key="1">
    <citation type="journal article" date="2016" name="Nat. Commun.">
        <title>Ectomycorrhizal ecology is imprinted in the genome of the dominant symbiotic fungus Cenococcum geophilum.</title>
        <authorList>
            <consortium name="DOE Joint Genome Institute"/>
            <person name="Peter M."/>
            <person name="Kohler A."/>
            <person name="Ohm R.A."/>
            <person name="Kuo A."/>
            <person name="Krutzmann J."/>
            <person name="Morin E."/>
            <person name="Arend M."/>
            <person name="Barry K.W."/>
            <person name="Binder M."/>
            <person name="Choi C."/>
            <person name="Clum A."/>
            <person name="Copeland A."/>
            <person name="Grisel N."/>
            <person name="Haridas S."/>
            <person name="Kipfer T."/>
            <person name="LaButti K."/>
            <person name="Lindquist E."/>
            <person name="Lipzen A."/>
            <person name="Maire R."/>
            <person name="Meier B."/>
            <person name="Mihaltcheva S."/>
            <person name="Molinier V."/>
            <person name="Murat C."/>
            <person name="Poggeler S."/>
            <person name="Quandt C.A."/>
            <person name="Sperisen C."/>
            <person name="Tritt A."/>
            <person name="Tisserant E."/>
            <person name="Crous P.W."/>
            <person name="Henrissat B."/>
            <person name="Nehls U."/>
            <person name="Egli S."/>
            <person name="Spatafora J.W."/>
            <person name="Grigoriev I.V."/>
            <person name="Martin F.M."/>
        </authorList>
    </citation>
    <scope>NUCLEOTIDE SEQUENCE [LARGE SCALE GENOMIC DNA]</scope>
    <source>
        <strain evidence="7 8">CBS 207.34</strain>
    </source>
</reference>
<evidence type="ECO:0000256" key="3">
    <source>
        <dbReference type="ARBA" id="ARBA00023098"/>
    </source>
</evidence>
<feature type="compositionally biased region" description="Polar residues" evidence="5">
    <location>
        <begin position="1166"/>
        <end position="1188"/>
    </location>
</feature>
<name>A0A8E2F3F2_9PEZI</name>
<protein>
    <recommendedName>
        <fullName evidence="6">PNPLA domain-containing protein</fullName>
    </recommendedName>
</protein>
<dbReference type="SUPFAM" id="SSF52540">
    <property type="entry name" value="P-loop containing nucleoside triphosphate hydrolases"/>
    <property type="match status" value="1"/>
</dbReference>
<keyword evidence="3 4" id="KW-0443">Lipid metabolism</keyword>
<gene>
    <name evidence="7" type="ORF">AOQ84DRAFT_220281</name>
</gene>
<dbReference type="PANTHER" id="PTHR24185">
    <property type="entry name" value="CALCIUM-INDEPENDENT PHOSPHOLIPASE A2-GAMMA"/>
    <property type="match status" value="1"/>
</dbReference>
<sequence>MKGQRPSVFLQLLWSKHQIAIHERPHGLEVVGIDGKPHEKVDKEVVHRLAQIFGLSQMSSERRESLHRWEEETKWFGVTRTLSSQSVFQDHGRFAFLMAESQTGEFREQFPRLVSFIGQTGSGKSTIIRMLIEQQRSRKIRKDATDVVGQLPYPIPGIVGDSIPTTGDVHLYSDPSSYSSKFPMLFADCEGLDGGEHIPRALAQMHKGLDTLARSNTRIIRRLRKGVRQQRRITWANSPETQKREYAVEHLYPRLLYTFSDVVVFVLREPRIFETVISERLLYWAEASIDKSLNQPALPHIVIVINATQNQIEDEQWGTETATKKLLDDIKLSINRVARIQALAAKLKQVGKDIDTTEDLLLHYYSSVTVVRIPVKGRYMLIDEQVEKLYDIITGRCNVAYERKKAVRLLFEAERLQTYLTAAYDHFSQNLDRPFDSVKEALKHSPIPRDFGGNILKFALAFRQAQQNGGDDPAKLFDTLTVVLASCIMLDAERQTLNGSYTQLLRDSYSKHLEQALNDYCSLWLPCAFQRNGGRCCNVKSAHGPKGHQRDDGKIIGAGKFQNNFKQDAFYKDWIARIGNDLENLTTEMGEQGRVDGGLPAWLRAANLHRRYMSNFFEDVSEVWQFVNHDTCLWCLRHHLPEFSLPCGHVLYATKWASPFQINLKPQHAGVRILCLDGGGVRGIVELAILKLIEAEFKGHLDIQSFFDLVVGTSAGGIVALGTFAMGWSLDDCIARFERLCSQAFTPRGLKNVPLLGKLVMMSHNSIYKSSPYEEALQSVFGTETLLFGGKKAGTRLNTHVAITSTTQIEQQSVVFTNYNRPRNASEHSLYKFVRSDRPSNEVRVWEAARATSAAPPYFKAFVKEESKSIYIDGALFHNCPVQIAESERRLIWDDANGSPPDILLSVGTGRGQQPSPAASAANSEVKYKEWKRIGFIAKMWRVMAGRFDNILKCERIWEDYVANATYPCKEDPELKHRFIRLNVDISGSIPNLDEIDKLEELKREVTKDKVPRVKEVAHRLIASCFYFDILSFTDNGDSFTYNGTIKCKFCKGSDRLKGLGRFLEDCFRGEFEPHFLLHDENKRSELNIPISRITVDDMRIRGKFCLPVGLRITSKLSAGTGLSICLQQRAYMFHDCYLSISGFPRQLYLDEKIQAAMLAKERPISNEQSEEISTSEPLSSKATSSGVNHKKEKASLFHVEEREVEA</sequence>
<dbReference type="CDD" id="cd00882">
    <property type="entry name" value="Ras_like_GTPase"/>
    <property type="match status" value="1"/>
</dbReference>
<dbReference type="InterPro" id="IPR016035">
    <property type="entry name" value="Acyl_Trfase/lysoPLipase"/>
</dbReference>
<accession>A0A8E2F3F2</accession>
<feature type="active site" description="Proton acceptor" evidence="4">
    <location>
        <position position="873"/>
    </location>
</feature>
<keyword evidence="1 4" id="KW-0378">Hydrolase</keyword>
<evidence type="ECO:0000256" key="1">
    <source>
        <dbReference type="ARBA" id="ARBA00022801"/>
    </source>
</evidence>
<dbReference type="GO" id="GO:0046486">
    <property type="term" value="P:glycerolipid metabolic process"/>
    <property type="evidence" value="ECO:0007669"/>
    <property type="project" value="UniProtKB-ARBA"/>
</dbReference>
<feature type="compositionally biased region" description="Basic and acidic residues" evidence="5">
    <location>
        <begin position="1194"/>
        <end position="1207"/>
    </location>
</feature>
<dbReference type="GO" id="GO:0016020">
    <property type="term" value="C:membrane"/>
    <property type="evidence" value="ECO:0007669"/>
    <property type="project" value="TreeGrafter"/>
</dbReference>
<dbReference type="OrthoDB" id="194358at2759"/>
<feature type="short sequence motif" description="DGA/G" evidence="4">
    <location>
        <begin position="873"/>
        <end position="875"/>
    </location>
</feature>
<dbReference type="SUPFAM" id="SSF52151">
    <property type="entry name" value="FabD/lysophospholipase-like"/>
    <property type="match status" value="1"/>
</dbReference>
<feature type="region of interest" description="Disordered" evidence="5">
    <location>
        <begin position="1164"/>
        <end position="1207"/>
    </location>
</feature>
<dbReference type="Gene3D" id="3.40.50.300">
    <property type="entry name" value="P-loop containing nucleotide triphosphate hydrolases"/>
    <property type="match status" value="1"/>
</dbReference>
<feature type="short sequence motif" description="GXSXG" evidence="4">
    <location>
        <begin position="712"/>
        <end position="716"/>
    </location>
</feature>
<dbReference type="Pfam" id="PF01734">
    <property type="entry name" value="Patatin"/>
    <property type="match status" value="1"/>
</dbReference>
<evidence type="ECO:0000256" key="4">
    <source>
        <dbReference type="PROSITE-ProRule" id="PRU01161"/>
    </source>
</evidence>
<dbReference type="GO" id="GO:0047499">
    <property type="term" value="F:calcium-independent phospholipase A2 activity"/>
    <property type="evidence" value="ECO:0007669"/>
    <property type="project" value="TreeGrafter"/>
</dbReference>
<keyword evidence="8" id="KW-1185">Reference proteome</keyword>
<keyword evidence="2 4" id="KW-0442">Lipid degradation</keyword>
<dbReference type="GO" id="GO:0019369">
    <property type="term" value="P:arachidonate metabolic process"/>
    <property type="evidence" value="ECO:0007669"/>
    <property type="project" value="TreeGrafter"/>
</dbReference>
<dbReference type="AlphaFoldDB" id="A0A8E2F3F2"/>
<dbReference type="PROSITE" id="PS51635">
    <property type="entry name" value="PNPLA"/>
    <property type="match status" value="1"/>
</dbReference>
<evidence type="ECO:0000313" key="7">
    <source>
        <dbReference type="EMBL" id="OCL09871.1"/>
    </source>
</evidence>
<evidence type="ECO:0000259" key="6">
    <source>
        <dbReference type="PROSITE" id="PS51635"/>
    </source>
</evidence>
<organism evidence="7 8">
    <name type="scientific">Glonium stellatum</name>
    <dbReference type="NCBI Taxonomy" id="574774"/>
    <lineage>
        <taxon>Eukaryota</taxon>
        <taxon>Fungi</taxon>
        <taxon>Dikarya</taxon>
        <taxon>Ascomycota</taxon>
        <taxon>Pezizomycotina</taxon>
        <taxon>Dothideomycetes</taxon>
        <taxon>Pleosporomycetidae</taxon>
        <taxon>Gloniales</taxon>
        <taxon>Gloniaceae</taxon>
        <taxon>Glonium</taxon>
    </lineage>
</organism>
<feature type="active site" description="Nucleophile" evidence="4">
    <location>
        <position position="714"/>
    </location>
</feature>
<evidence type="ECO:0000256" key="5">
    <source>
        <dbReference type="SAM" id="MobiDB-lite"/>
    </source>
</evidence>
<evidence type="ECO:0000313" key="8">
    <source>
        <dbReference type="Proteomes" id="UP000250140"/>
    </source>
</evidence>